<evidence type="ECO:0000313" key="3">
    <source>
        <dbReference type="Proteomes" id="UP000215335"/>
    </source>
</evidence>
<accession>A0A232ETP0</accession>
<feature type="transmembrane region" description="Helical" evidence="1">
    <location>
        <begin position="36"/>
        <end position="63"/>
    </location>
</feature>
<reference evidence="2 3" key="1">
    <citation type="journal article" date="2017" name="Curr. Biol.">
        <title>The Evolution of Venom by Co-option of Single-Copy Genes.</title>
        <authorList>
            <person name="Martinson E.O."/>
            <person name="Mrinalini"/>
            <person name="Kelkar Y.D."/>
            <person name="Chang C.H."/>
            <person name="Werren J.H."/>
        </authorList>
    </citation>
    <scope>NUCLEOTIDE SEQUENCE [LARGE SCALE GENOMIC DNA]</scope>
    <source>
        <strain evidence="2 3">Alberta</strain>
        <tissue evidence="2">Whole body</tissue>
    </source>
</reference>
<comment type="caution">
    <text evidence="2">The sequence shown here is derived from an EMBL/GenBank/DDBJ whole genome shotgun (WGS) entry which is preliminary data.</text>
</comment>
<dbReference type="Proteomes" id="UP000215335">
    <property type="component" value="Unassembled WGS sequence"/>
</dbReference>
<keyword evidence="1" id="KW-1133">Transmembrane helix</keyword>
<sequence>MHVYFWILNSGKTFIFYFSNYFLFYDQFLVFEKHYFAFFSIIPSLQTIQLICIFCSSGSTVFFGR</sequence>
<keyword evidence="3" id="KW-1185">Reference proteome</keyword>
<gene>
    <name evidence="2" type="ORF">TSAR_010350</name>
</gene>
<protein>
    <submittedName>
        <fullName evidence="2">Uncharacterized protein</fullName>
    </submittedName>
</protein>
<dbReference type="EMBL" id="NNAY01002248">
    <property type="protein sequence ID" value="OXU21729.1"/>
    <property type="molecule type" value="Genomic_DNA"/>
</dbReference>
<organism evidence="2 3">
    <name type="scientific">Trichomalopsis sarcophagae</name>
    <dbReference type="NCBI Taxonomy" id="543379"/>
    <lineage>
        <taxon>Eukaryota</taxon>
        <taxon>Metazoa</taxon>
        <taxon>Ecdysozoa</taxon>
        <taxon>Arthropoda</taxon>
        <taxon>Hexapoda</taxon>
        <taxon>Insecta</taxon>
        <taxon>Pterygota</taxon>
        <taxon>Neoptera</taxon>
        <taxon>Endopterygota</taxon>
        <taxon>Hymenoptera</taxon>
        <taxon>Apocrita</taxon>
        <taxon>Proctotrupomorpha</taxon>
        <taxon>Chalcidoidea</taxon>
        <taxon>Pteromalidae</taxon>
        <taxon>Pteromalinae</taxon>
        <taxon>Trichomalopsis</taxon>
    </lineage>
</organism>
<dbReference type="AlphaFoldDB" id="A0A232ETP0"/>
<keyword evidence="1" id="KW-0812">Transmembrane</keyword>
<proteinExistence type="predicted"/>
<name>A0A232ETP0_9HYME</name>
<feature type="transmembrane region" description="Helical" evidence="1">
    <location>
        <begin position="6"/>
        <end position="24"/>
    </location>
</feature>
<evidence type="ECO:0000313" key="2">
    <source>
        <dbReference type="EMBL" id="OXU21729.1"/>
    </source>
</evidence>
<keyword evidence="1" id="KW-0472">Membrane</keyword>
<evidence type="ECO:0000256" key="1">
    <source>
        <dbReference type="SAM" id="Phobius"/>
    </source>
</evidence>